<reference evidence="1 2" key="1">
    <citation type="journal article" date="2016" name="Nat. Commun.">
        <title>Thousands of microbial genomes shed light on interconnected biogeochemical processes in an aquifer system.</title>
        <authorList>
            <person name="Anantharaman K."/>
            <person name="Brown C.T."/>
            <person name="Hug L.A."/>
            <person name="Sharon I."/>
            <person name="Castelle C.J."/>
            <person name="Probst A.J."/>
            <person name="Thomas B.C."/>
            <person name="Singh A."/>
            <person name="Wilkins M.J."/>
            <person name="Karaoz U."/>
            <person name="Brodie E.L."/>
            <person name="Williams K.H."/>
            <person name="Hubbard S.S."/>
            <person name="Banfield J.F."/>
        </authorList>
    </citation>
    <scope>NUCLEOTIDE SEQUENCE [LARGE SCALE GENOMIC DNA]</scope>
</reference>
<evidence type="ECO:0000313" key="2">
    <source>
        <dbReference type="Proteomes" id="UP000176863"/>
    </source>
</evidence>
<gene>
    <name evidence="1" type="ORF">A2851_05480</name>
</gene>
<dbReference type="PANTHER" id="PTHR37029">
    <property type="entry name" value="SSR1768 PROTEIN"/>
    <property type="match status" value="1"/>
</dbReference>
<name>A0A1F6CTF5_9BACT</name>
<protein>
    <recommendedName>
        <fullName evidence="3">DUF2283 domain-containing protein</fullName>
    </recommendedName>
</protein>
<proteinExistence type="predicted"/>
<evidence type="ECO:0000313" key="1">
    <source>
        <dbReference type="EMBL" id="OGG52459.1"/>
    </source>
</evidence>
<comment type="caution">
    <text evidence="1">The sequence shown here is derived from an EMBL/GenBank/DDBJ whole genome shotgun (WGS) entry which is preliminary data.</text>
</comment>
<evidence type="ECO:0008006" key="3">
    <source>
        <dbReference type="Google" id="ProtNLM"/>
    </source>
</evidence>
<dbReference type="Pfam" id="PF10049">
    <property type="entry name" value="DUF2283"/>
    <property type="match status" value="1"/>
</dbReference>
<dbReference type="Proteomes" id="UP000176863">
    <property type="component" value="Unassembled WGS sequence"/>
</dbReference>
<dbReference type="PANTHER" id="PTHR37029:SF1">
    <property type="entry name" value="SSR1768 PROTEIN"/>
    <property type="match status" value="1"/>
</dbReference>
<dbReference type="STRING" id="1798480.A2851_05480"/>
<dbReference type="AlphaFoldDB" id="A0A1F6CTF5"/>
<dbReference type="EMBL" id="MFKT01000029">
    <property type="protein sequence ID" value="OGG52459.1"/>
    <property type="molecule type" value="Genomic_DNA"/>
</dbReference>
<dbReference type="InterPro" id="IPR019270">
    <property type="entry name" value="DUF2283"/>
</dbReference>
<sequence length="74" mass="7908">MKITYDKRADALNVTLRSGKVAKTLEVAPEIYVDVDKSGNTLSLEIIGASEKIGKKNFGTVTVGKKSLPLPAFA</sequence>
<organism evidence="1 2">
    <name type="scientific">Candidatus Kaiserbacteria bacterium RIFCSPHIGHO2_01_FULL_53_29</name>
    <dbReference type="NCBI Taxonomy" id="1798480"/>
    <lineage>
        <taxon>Bacteria</taxon>
        <taxon>Candidatus Kaiseribacteriota</taxon>
    </lineage>
</organism>
<accession>A0A1F6CTF5</accession>